<dbReference type="OrthoDB" id="507351at2"/>
<dbReference type="SUPFAM" id="SSF56091">
    <property type="entry name" value="DNA ligase/mRNA capping enzyme, catalytic domain"/>
    <property type="match status" value="1"/>
</dbReference>
<proteinExistence type="predicted"/>
<keyword evidence="7" id="KW-1185">Reference proteome</keyword>
<keyword evidence="1" id="KW-0436">Ligase</keyword>
<evidence type="ECO:0000256" key="2">
    <source>
        <dbReference type="ARBA" id="ARBA00022705"/>
    </source>
</evidence>
<keyword evidence="3" id="KW-0227">DNA damage</keyword>
<dbReference type="InterPro" id="IPR050326">
    <property type="entry name" value="NAD_dep_DNA_ligaseB"/>
</dbReference>
<name>A0A433VNN4_9CYAN</name>
<dbReference type="PANTHER" id="PTHR47810:SF1">
    <property type="entry name" value="DNA LIGASE B"/>
    <property type="match status" value="1"/>
</dbReference>
<reference evidence="6" key="2">
    <citation type="journal article" date="2019" name="Genome Biol. Evol.">
        <title>Day and night: Metabolic profiles and evolutionary relationships of six axenic non-marine cyanobacteria.</title>
        <authorList>
            <person name="Will S.E."/>
            <person name="Henke P."/>
            <person name="Boedeker C."/>
            <person name="Huang S."/>
            <person name="Brinkmann H."/>
            <person name="Rohde M."/>
            <person name="Jarek M."/>
            <person name="Friedl T."/>
            <person name="Seufert S."/>
            <person name="Schumacher M."/>
            <person name="Overmann J."/>
            <person name="Neumann-Schaal M."/>
            <person name="Petersen J."/>
        </authorList>
    </citation>
    <scope>NUCLEOTIDE SEQUENCE [LARGE SCALE GENOMIC DNA]</scope>
    <source>
        <strain evidence="6">PCC 7102</strain>
    </source>
</reference>
<evidence type="ECO:0000256" key="4">
    <source>
        <dbReference type="ARBA" id="ARBA00023204"/>
    </source>
</evidence>
<feature type="domain" description="ATP-dependent DNA ligase family profile" evidence="5">
    <location>
        <begin position="151"/>
        <end position="319"/>
    </location>
</feature>
<reference evidence="6" key="1">
    <citation type="submission" date="2018-12" db="EMBL/GenBank/DDBJ databases">
        <authorList>
            <person name="Will S."/>
            <person name="Neumann-Schaal M."/>
            <person name="Henke P."/>
        </authorList>
    </citation>
    <scope>NUCLEOTIDE SEQUENCE</scope>
    <source>
        <strain evidence="6">PCC 7102</strain>
    </source>
</reference>
<dbReference type="GO" id="GO:0006281">
    <property type="term" value="P:DNA repair"/>
    <property type="evidence" value="ECO:0007669"/>
    <property type="project" value="UniProtKB-KW"/>
</dbReference>
<dbReference type="InterPro" id="IPR012310">
    <property type="entry name" value="DNA_ligase_ATP-dep_cent"/>
</dbReference>
<keyword evidence="4" id="KW-0234">DNA repair</keyword>
<dbReference type="Gene3D" id="3.30.470.30">
    <property type="entry name" value="DNA ligase/mRNA capping enzyme"/>
    <property type="match status" value="1"/>
</dbReference>
<dbReference type="AlphaFoldDB" id="A0A433VNN4"/>
<dbReference type="GO" id="GO:0003910">
    <property type="term" value="F:DNA ligase (ATP) activity"/>
    <property type="evidence" value="ECO:0007669"/>
    <property type="project" value="InterPro"/>
</dbReference>
<accession>A0A433VNN4</accession>
<evidence type="ECO:0000259" key="5">
    <source>
        <dbReference type="Pfam" id="PF01068"/>
    </source>
</evidence>
<dbReference type="GO" id="GO:0006310">
    <property type="term" value="P:DNA recombination"/>
    <property type="evidence" value="ECO:0007669"/>
    <property type="project" value="InterPro"/>
</dbReference>
<comment type="caution">
    <text evidence="6">The sequence shown here is derived from an EMBL/GenBank/DDBJ whole genome shotgun (WGS) entry which is preliminary data.</text>
</comment>
<organism evidence="6 7">
    <name type="scientific">Dulcicalothrix desertica PCC 7102</name>
    <dbReference type="NCBI Taxonomy" id="232991"/>
    <lineage>
        <taxon>Bacteria</taxon>
        <taxon>Bacillati</taxon>
        <taxon>Cyanobacteriota</taxon>
        <taxon>Cyanophyceae</taxon>
        <taxon>Nostocales</taxon>
        <taxon>Calotrichaceae</taxon>
        <taxon>Dulcicalothrix</taxon>
    </lineage>
</organism>
<sequence>MNISEYIESKRHAIKKVKSDIRERWNNRLVKNSWHLQGTDGAAQYLANYGNNIGIDKVIGFAVCAEQEGYPEVAMGFWQKAFEIETGAAPVPKKTKAAVKASTSPESTVIVEAAPKLVEELPSHLQPGRIVTMQAVDAPFDRSYYIDSPDYWGQPKRDGNRLVVVATKDKVYYQSRSTNIKAQPSIEINNLLLELANQIGTFVLDGELYYRSSTGSEHRTAPQAAMVNEQNGQPVVAIPIYAIFKALWFSGQDLTNKSEVERIAAGEKIGKHLDTQYFEVVPTAKTQAEKASLATKQQSEGREGEIWVSHSCQYTGGKDTRTYVMVRTKYNLELDLIITECTKTTVVGRPFSAINVAQEVKGKLVPMGSVGTGFSQHDMEEIARRHSANPGSVKITVRCQGLTERGKLWHARFIGICEDK</sequence>
<dbReference type="PANTHER" id="PTHR47810">
    <property type="entry name" value="DNA LIGASE"/>
    <property type="match status" value="1"/>
</dbReference>
<evidence type="ECO:0000313" key="7">
    <source>
        <dbReference type="Proteomes" id="UP000271624"/>
    </source>
</evidence>
<dbReference type="Pfam" id="PF01068">
    <property type="entry name" value="DNA_ligase_A_M"/>
    <property type="match status" value="1"/>
</dbReference>
<dbReference type="GO" id="GO:0005524">
    <property type="term" value="F:ATP binding"/>
    <property type="evidence" value="ECO:0007669"/>
    <property type="project" value="InterPro"/>
</dbReference>
<gene>
    <name evidence="6" type="ORF">DSM106972_019570</name>
</gene>
<dbReference type="EMBL" id="RSCL01000004">
    <property type="protein sequence ID" value="RUT07697.1"/>
    <property type="molecule type" value="Genomic_DNA"/>
</dbReference>
<evidence type="ECO:0000256" key="3">
    <source>
        <dbReference type="ARBA" id="ARBA00022763"/>
    </source>
</evidence>
<evidence type="ECO:0000256" key="1">
    <source>
        <dbReference type="ARBA" id="ARBA00022598"/>
    </source>
</evidence>
<dbReference type="Proteomes" id="UP000271624">
    <property type="component" value="Unassembled WGS sequence"/>
</dbReference>
<evidence type="ECO:0000313" key="6">
    <source>
        <dbReference type="EMBL" id="RUT07697.1"/>
    </source>
</evidence>
<dbReference type="GO" id="GO:0006260">
    <property type="term" value="P:DNA replication"/>
    <property type="evidence" value="ECO:0007669"/>
    <property type="project" value="UniProtKB-KW"/>
</dbReference>
<keyword evidence="2" id="KW-0235">DNA replication</keyword>
<dbReference type="RefSeq" id="WP_127080569.1">
    <property type="nucleotide sequence ID" value="NZ_RSCL01000004.1"/>
</dbReference>
<protein>
    <recommendedName>
        <fullName evidence="5">ATP-dependent DNA ligase family profile domain-containing protein</fullName>
    </recommendedName>
</protein>